<dbReference type="GO" id="GO:0016757">
    <property type="term" value="F:glycosyltransferase activity"/>
    <property type="evidence" value="ECO:0007669"/>
    <property type="project" value="TreeGrafter"/>
</dbReference>
<dbReference type="InterPro" id="IPR029044">
    <property type="entry name" value="Nucleotide-diphossugar_trans"/>
</dbReference>
<keyword evidence="5" id="KW-1185">Reference proteome</keyword>
<dbReference type="SUPFAM" id="SSF53448">
    <property type="entry name" value="Nucleotide-diphospho-sugar transferases"/>
    <property type="match status" value="1"/>
</dbReference>
<sequence>MECKRLTLAFMVILQMSSVFVLIYHYSSGHVTTLHDDRTKGKDTRMAHAAVSALRVQTFSNHATSQPPNRTVDIRGKISGCTLADTEKKPGVVLLLNTNTAFMDMTLNLLESIKRTGVCLNTTIIAEEKNAYRALLSATQGDPAITVLKSAEGEASSDKLLVFSPEYNRLVNRRQKYILSLLQQGFEIFFTDVDTFWFQDPFSYFQGDFDMSLVDERSPYPTRLQTLSNYCAGVAYFKPTDKTIKFVKKWVEILANPKNKKHDQRVMNDLLHTNQPVRIDVRPLPVNRFPHANSMFWEPEWRKENNDTIMMHNVGFQVRGHDEKVDKFKENNMWLVNFTIGEG</sequence>
<dbReference type="OrthoDB" id="540503at2759"/>
<accession>A0A914ARZ2</accession>
<dbReference type="EnsemblMetazoa" id="XM_038210892.1">
    <property type="protein sequence ID" value="XP_038066820.1"/>
    <property type="gene ID" value="LOC119736880"/>
</dbReference>
<evidence type="ECO:0000313" key="5">
    <source>
        <dbReference type="Proteomes" id="UP000887568"/>
    </source>
</evidence>
<organism evidence="4 5">
    <name type="scientific">Patiria miniata</name>
    <name type="common">Bat star</name>
    <name type="synonym">Asterina miniata</name>
    <dbReference type="NCBI Taxonomy" id="46514"/>
    <lineage>
        <taxon>Eukaryota</taxon>
        <taxon>Metazoa</taxon>
        <taxon>Echinodermata</taxon>
        <taxon>Eleutherozoa</taxon>
        <taxon>Asterozoa</taxon>
        <taxon>Asteroidea</taxon>
        <taxon>Valvatacea</taxon>
        <taxon>Valvatida</taxon>
        <taxon>Asterinidae</taxon>
        <taxon>Patiria</taxon>
    </lineage>
</organism>
<proteinExistence type="inferred from homology"/>
<dbReference type="GO" id="GO:0005794">
    <property type="term" value="C:Golgi apparatus"/>
    <property type="evidence" value="ECO:0007669"/>
    <property type="project" value="TreeGrafter"/>
</dbReference>
<evidence type="ECO:0000259" key="3">
    <source>
        <dbReference type="Pfam" id="PF03407"/>
    </source>
</evidence>
<dbReference type="RefSeq" id="XP_038066820.1">
    <property type="nucleotide sequence ID" value="XM_038210892.1"/>
</dbReference>
<keyword evidence="2" id="KW-0812">Transmembrane</keyword>
<evidence type="ECO:0000256" key="2">
    <source>
        <dbReference type="SAM" id="Phobius"/>
    </source>
</evidence>
<evidence type="ECO:0000256" key="1">
    <source>
        <dbReference type="ARBA" id="ARBA00007033"/>
    </source>
</evidence>
<comment type="similarity">
    <text evidence="1">Belongs to the glycosyltransferase 77 family.</text>
</comment>
<keyword evidence="2" id="KW-1133">Transmembrane helix</keyword>
<feature type="domain" description="Nucleotide-diphospho-sugar transferase" evidence="3">
    <location>
        <begin position="122"/>
        <end position="326"/>
    </location>
</feature>
<reference evidence="4" key="1">
    <citation type="submission" date="2022-11" db="UniProtKB">
        <authorList>
            <consortium name="EnsemblMetazoa"/>
        </authorList>
    </citation>
    <scope>IDENTIFICATION</scope>
</reference>
<dbReference type="Pfam" id="PF03407">
    <property type="entry name" value="Nucleotid_trans"/>
    <property type="match status" value="1"/>
</dbReference>
<dbReference type="Proteomes" id="UP000887568">
    <property type="component" value="Unplaced"/>
</dbReference>
<protein>
    <recommendedName>
        <fullName evidence="3">Nucleotide-diphospho-sugar transferase domain-containing protein</fullName>
    </recommendedName>
</protein>
<dbReference type="GeneID" id="119736880"/>
<name>A0A914ARZ2_PATMI</name>
<dbReference type="InterPro" id="IPR052636">
    <property type="entry name" value="UDP-D-xylose:L-fucose_XylT"/>
</dbReference>
<dbReference type="PANTHER" id="PTHR47032:SF1">
    <property type="entry name" value="UDP-D-XYLOSE:L-FUCOSE ALPHA-1,3-D-XYLOSYLTRANSFERASE-RELATED"/>
    <property type="match status" value="1"/>
</dbReference>
<dbReference type="PANTHER" id="PTHR47032">
    <property type="entry name" value="UDP-D-XYLOSE:L-FUCOSE ALPHA-1,3-D-XYLOSYLTRANSFERASE-RELATED"/>
    <property type="match status" value="1"/>
</dbReference>
<evidence type="ECO:0000313" key="4">
    <source>
        <dbReference type="EnsemblMetazoa" id="XP_038066820.1"/>
    </source>
</evidence>
<keyword evidence="2" id="KW-0472">Membrane</keyword>
<feature type="transmembrane region" description="Helical" evidence="2">
    <location>
        <begin position="7"/>
        <end position="26"/>
    </location>
</feature>
<dbReference type="AlphaFoldDB" id="A0A914ARZ2"/>
<dbReference type="InterPro" id="IPR005069">
    <property type="entry name" value="Nucl-diP-sugar_transferase"/>
</dbReference>